<dbReference type="InterPro" id="IPR013094">
    <property type="entry name" value="AB_hydrolase_3"/>
</dbReference>
<feature type="transmembrane region" description="Helical" evidence="2">
    <location>
        <begin position="12"/>
        <end position="30"/>
    </location>
</feature>
<keyword evidence="2" id="KW-1133">Transmembrane helix</keyword>
<evidence type="ECO:0000313" key="4">
    <source>
        <dbReference type="EMBL" id="RPD54441.1"/>
    </source>
</evidence>
<dbReference type="OrthoDB" id="2152029at2759"/>
<sequence length="399" mass="44681">MGRLLRYQPFKGLYLVYMLFSTAFIRIPWWCIRYIRPQNRPRLSWSLWQAVLVDLHRQVLFRIVIDIGYTEPPPKVDQELKDAKAVWIDGLSDNSPAFCGEVRRAANINHVRPEKVLAFWLFKPGAGVPEDLQAKEDEKVVIHMHSGAFIMGSGHPENAAAHLSLGLLAHSKSVSRILDVDYRLSAAPPDKPVNPFPAAVLDSLAAYRYLIHDLGFAPSNITVIGDSAGGNIALGLVRHLVESRMPDLPPPGRFVIVSSWLDIFEVHKAQPDSSHNMNNKSDMLGVSVVYSRNAYLGALGQDEAEARTNRYVAPGSVPDELAKGTYVGFPRTYVSAGDAEYIYTDSVVLADRMEADGVDVHRDFAKDAVHDYMIFPWFEPERTKGIKRLASWLDESDDR</sequence>
<feature type="domain" description="Alpha/beta hydrolase fold-3" evidence="3">
    <location>
        <begin position="141"/>
        <end position="373"/>
    </location>
</feature>
<dbReference type="Gene3D" id="3.40.50.1820">
    <property type="entry name" value="alpha/beta hydrolase"/>
    <property type="match status" value="1"/>
</dbReference>
<protein>
    <submittedName>
        <fullName evidence="4">Alpha/beta-hydrolase</fullName>
    </submittedName>
</protein>
<dbReference type="GO" id="GO:0016787">
    <property type="term" value="F:hydrolase activity"/>
    <property type="evidence" value="ECO:0007669"/>
    <property type="project" value="UniProtKB-KW"/>
</dbReference>
<dbReference type="InterPro" id="IPR050300">
    <property type="entry name" value="GDXG_lipolytic_enzyme"/>
</dbReference>
<keyword evidence="2" id="KW-0812">Transmembrane</keyword>
<reference evidence="4" key="1">
    <citation type="journal article" date="2018" name="Genome Biol. Evol.">
        <title>Genomics and development of Lentinus tigrinus, a white-rot wood-decaying mushroom with dimorphic fruiting bodies.</title>
        <authorList>
            <person name="Wu B."/>
            <person name="Xu Z."/>
            <person name="Knudson A."/>
            <person name="Carlson A."/>
            <person name="Chen N."/>
            <person name="Kovaka S."/>
            <person name="LaButti K."/>
            <person name="Lipzen A."/>
            <person name="Pennachio C."/>
            <person name="Riley R."/>
            <person name="Schakwitz W."/>
            <person name="Umezawa K."/>
            <person name="Ohm R.A."/>
            <person name="Grigoriev I.V."/>
            <person name="Nagy L.G."/>
            <person name="Gibbons J."/>
            <person name="Hibbett D."/>
        </authorList>
    </citation>
    <scope>NUCLEOTIDE SEQUENCE [LARGE SCALE GENOMIC DNA]</scope>
    <source>
        <strain evidence="4">ALCF2SS1-6</strain>
    </source>
</reference>
<evidence type="ECO:0000256" key="2">
    <source>
        <dbReference type="SAM" id="Phobius"/>
    </source>
</evidence>
<accession>A0A5C2RTA6</accession>
<evidence type="ECO:0000256" key="1">
    <source>
        <dbReference type="ARBA" id="ARBA00022801"/>
    </source>
</evidence>
<dbReference type="Pfam" id="PF07859">
    <property type="entry name" value="Abhydrolase_3"/>
    <property type="match status" value="1"/>
</dbReference>
<gene>
    <name evidence="4" type="ORF">L227DRAFT_596010</name>
</gene>
<dbReference type="Proteomes" id="UP000313359">
    <property type="component" value="Unassembled WGS sequence"/>
</dbReference>
<dbReference type="EMBL" id="ML122306">
    <property type="protein sequence ID" value="RPD54441.1"/>
    <property type="molecule type" value="Genomic_DNA"/>
</dbReference>
<name>A0A5C2RTA6_9APHY</name>
<dbReference type="SUPFAM" id="SSF53474">
    <property type="entry name" value="alpha/beta-Hydrolases"/>
    <property type="match status" value="1"/>
</dbReference>
<proteinExistence type="predicted"/>
<dbReference type="STRING" id="1328759.A0A5C2RTA6"/>
<dbReference type="PANTHER" id="PTHR48081:SF8">
    <property type="entry name" value="ALPHA_BETA HYDROLASE FOLD-3 DOMAIN-CONTAINING PROTEIN-RELATED"/>
    <property type="match status" value="1"/>
</dbReference>
<dbReference type="AlphaFoldDB" id="A0A5C2RTA6"/>
<evidence type="ECO:0000313" key="5">
    <source>
        <dbReference type="Proteomes" id="UP000313359"/>
    </source>
</evidence>
<keyword evidence="2" id="KW-0472">Membrane</keyword>
<keyword evidence="1 4" id="KW-0378">Hydrolase</keyword>
<keyword evidence="5" id="KW-1185">Reference proteome</keyword>
<dbReference type="PANTHER" id="PTHR48081">
    <property type="entry name" value="AB HYDROLASE SUPERFAMILY PROTEIN C4A8.06C"/>
    <property type="match status" value="1"/>
</dbReference>
<dbReference type="InterPro" id="IPR029058">
    <property type="entry name" value="AB_hydrolase_fold"/>
</dbReference>
<organism evidence="4 5">
    <name type="scientific">Lentinus tigrinus ALCF2SS1-6</name>
    <dbReference type="NCBI Taxonomy" id="1328759"/>
    <lineage>
        <taxon>Eukaryota</taxon>
        <taxon>Fungi</taxon>
        <taxon>Dikarya</taxon>
        <taxon>Basidiomycota</taxon>
        <taxon>Agaricomycotina</taxon>
        <taxon>Agaricomycetes</taxon>
        <taxon>Polyporales</taxon>
        <taxon>Polyporaceae</taxon>
        <taxon>Lentinus</taxon>
    </lineage>
</organism>
<evidence type="ECO:0000259" key="3">
    <source>
        <dbReference type="Pfam" id="PF07859"/>
    </source>
</evidence>